<comment type="caution">
    <text evidence="2">The sequence shown here is derived from an EMBL/GenBank/DDBJ whole genome shotgun (WGS) entry which is preliminary data.</text>
</comment>
<dbReference type="RefSeq" id="WP_161895693.1">
    <property type="nucleotide sequence ID" value="NZ_BJOV01000005.1"/>
</dbReference>
<evidence type="ECO:0000256" key="1">
    <source>
        <dbReference type="SAM" id="Phobius"/>
    </source>
</evidence>
<keyword evidence="1" id="KW-1133">Transmembrane helix</keyword>
<organism evidence="2 3">
    <name type="scientific">Gordonia spumicola</name>
    <dbReference type="NCBI Taxonomy" id="589161"/>
    <lineage>
        <taxon>Bacteria</taxon>
        <taxon>Bacillati</taxon>
        <taxon>Actinomycetota</taxon>
        <taxon>Actinomycetes</taxon>
        <taxon>Mycobacteriales</taxon>
        <taxon>Gordoniaceae</taxon>
        <taxon>Gordonia</taxon>
    </lineage>
</organism>
<evidence type="ECO:0000313" key="2">
    <source>
        <dbReference type="EMBL" id="GEE01902.1"/>
    </source>
</evidence>
<accession>A0A7I9V9I7</accession>
<keyword evidence="1" id="KW-0812">Transmembrane</keyword>
<dbReference type="Proteomes" id="UP000444960">
    <property type="component" value="Unassembled WGS sequence"/>
</dbReference>
<gene>
    <name evidence="2" type="ORF">nbrc107696_23480</name>
</gene>
<keyword evidence="3" id="KW-1185">Reference proteome</keyword>
<evidence type="ECO:0000313" key="3">
    <source>
        <dbReference type="Proteomes" id="UP000444960"/>
    </source>
</evidence>
<reference evidence="3" key="1">
    <citation type="submission" date="2019-06" db="EMBL/GenBank/DDBJ databases">
        <title>Gordonia isolated from sludge of a wastewater treatment plant.</title>
        <authorList>
            <person name="Tamura T."/>
            <person name="Aoyama K."/>
            <person name="Kang Y."/>
            <person name="Saito S."/>
            <person name="Akiyama N."/>
            <person name="Yazawa K."/>
            <person name="Gonoi T."/>
            <person name="Mikami Y."/>
        </authorList>
    </citation>
    <scope>NUCLEOTIDE SEQUENCE [LARGE SCALE GENOMIC DNA]</scope>
    <source>
        <strain evidence="3">NBRC 107696</strain>
    </source>
</reference>
<sequence length="69" mass="7540">MNRTTTSGVLLGINLALFLGAFLTEASIAFKVLLGVCIALQTVNLLISLRERSIDKRRAAFLAQFTDLE</sequence>
<keyword evidence="1" id="KW-0472">Membrane</keyword>
<feature type="transmembrane region" description="Helical" evidence="1">
    <location>
        <begin position="7"/>
        <end position="23"/>
    </location>
</feature>
<dbReference type="AlphaFoldDB" id="A0A7I9V9I7"/>
<feature type="transmembrane region" description="Helical" evidence="1">
    <location>
        <begin position="29"/>
        <end position="49"/>
    </location>
</feature>
<protein>
    <submittedName>
        <fullName evidence="2">Uncharacterized protein</fullName>
    </submittedName>
</protein>
<proteinExistence type="predicted"/>
<name>A0A7I9V9I7_9ACTN</name>
<dbReference type="EMBL" id="BJOV01000005">
    <property type="protein sequence ID" value="GEE01902.1"/>
    <property type="molecule type" value="Genomic_DNA"/>
</dbReference>